<dbReference type="SUPFAM" id="SSF50104">
    <property type="entry name" value="Translation proteins SH3-like domain"/>
    <property type="match status" value="1"/>
</dbReference>
<keyword evidence="2" id="KW-1185">Reference proteome</keyword>
<accession>A0ABR0MDX2</accession>
<evidence type="ECO:0000313" key="2">
    <source>
        <dbReference type="Proteomes" id="UP001358586"/>
    </source>
</evidence>
<dbReference type="EMBL" id="JARKNE010000013">
    <property type="protein sequence ID" value="KAK5771292.1"/>
    <property type="molecule type" value="Genomic_DNA"/>
</dbReference>
<evidence type="ECO:0000313" key="1">
    <source>
        <dbReference type="EMBL" id="KAK5771292.1"/>
    </source>
</evidence>
<dbReference type="Proteomes" id="UP001358586">
    <property type="component" value="Chromosome 13"/>
</dbReference>
<dbReference type="InterPro" id="IPR008991">
    <property type="entry name" value="Translation_prot_SH3-like_sf"/>
</dbReference>
<sequence>MKEAALPTLSLKLVRLPYLPSSVEKLIDSRCRATIGIVYNPNHGALDHPHGGGEGRTKGGASVNAFVRRRLYTLSLKISISLVLMCILSPAVALCAGPEAIPDLDLNDFPPDISPAESAQLERETEENARECDRLHNEIFQKTKEIARAAGVDDNQKLEKISKIRLLRGTVAR</sequence>
<comment type="caution">
    <text evidence="1">The sequence shown here is derived from an EMBL/GenBank/DDBJ whole genome shotgun (WGS) entry which is preliminary data.</text>
</comment>
<proteinExistence type="predicted"/>
<name>A0ABR0MDX2_GOSAR</name>
<protein>
    <submittedName>
        <fullName evidence="1">Uncharacterized protein</fullName>
    </submittedName>
</protein>
<gene>
    <name evidence="1" type="ORF">PVK06_047486</name>
</gene>
<organism evidence="1 2">
    <name type="scientific">Gossypium arboreum</name>
    <name type="common">Tree cotton</name>
    <name type="synonym">Gossypium nanking</name>
    <dbReference type="NCBI Taxonomy" id="29729"/>
    <lineage>
        <taxon>Eukaryota</taxon>
        <taxon>Viridiplantae</taxon>
        <taxon>Streptophyta</taxon>
        <taxon>Embryophyta</taxon>
        <taxon>Tracheophyta</taxon>
        <taxon>Spermatophyta</taxon>
        <taxon>Magnoliopsida</taxon>
        <taxon>eudicotyledons</taxon>
        <taxon>Gunneridae</taxon>
        <taxon>Pentapetalae</taxon>
        <taxon>rosids</taxon>
        <taxon>malvids</taxon>
        <taxon>Malvales</taxon>
        <taxon>Malvaceae</taxon>
        <taxon>Malvoideae</taxon>
        <taxon>Gossypium</taxon>
    </lineage>
</organism>
<reference evidence="1 2" key="1">
    <citation type="submission" date="2023-03" db="EMBL/GenBank/DDBJ databases">
        <title>WGS of Gossypium arboreum.</title>
        <authorList>
            <person name="Yu D."/>
        </authorList>
    </citation>
    <scope>NUCLEOTIDE SEQUENCE [LARGE SCALE GENOMIC DNA]</scope>
    <source>
        <tissue evidence="1">Leaf</tissue>
    </source>
</reference>